<gene>
    <name evidence="6" type="ordered locus">HRM2_43590</name>
</gene>
<dbReference type="SUPFAM" id="SSF100950">
    <property type="entry name" value="NagB/RpiA/CoA transferase-like"/>
    <property type="match status" value="2"/>
</dbReference>
<dbReference type="Gene3D" id="3.40.1080.10">
    <property type="entry name" value="Glutaconate Coenzyme A-transferase"/>
    <property type="match status" value="1"/>
</dbReference>
<dbReference type="InterPro" id="IPR046433">
    <property type="entry name" value="ActCoA_hydro"/>
</dbReference>
<sequence>MKTAGYPIISKQEVVSLIKDGDTVAFSGFTAAGAAKAVPAMLAEHARQEHAHGRSFRIRVITGASSGNYIDNDLAEANAISWRAPYQGGKNLRDQINSQEVEYVDMHLSHVPQTVSAGFFGKVNVAVVEATQITPDGRVYLSASIGASPTWLTCADKVIIEINHCHSPRLSELADIFIMPPPPRRHPINVYNPLAKIGWPFAQVDPKKVMGIVENNEPDQVMAFSQEDETSKKIANHVIEFLLNEKQSGRIPPQLFPLQAGVGNTANAVLAGLGRHPDIPPFYMYSEVFQDAMLELIDSGKLLGASATALTIVPEKLKQIEDNMDFYSKKIVLRPQEISNHPGIIRRLGVVAINTALEIDIYGNVNSSHVLGTHVMNGVGGSGEFARNSHLSIFMTPSIAKGGKISAVVPMVPHVDNNEHSVQVVVTEQGLADLRGLGPLERAEKIINTCAHPLYRPYLKEYVAKGSCGHICHDLTRCFELHRNFKEFGEMLPNC</sequence>
<dbReference type="STRING" id="177437.HRM2_43590"/>
<protein>
    <submittedName>
        <fullName evidence="6">Acetyl-CoA hydrolase</fullName>
    </submittedName>
</protein>
<dbReference type="InterPro" id="IPR038460">
    <property type="entry name" value="AcetylCoA_hyd_C_sf"/>
</dbReference>
<dbReference type="InterPro" id="IPR026888">
    <property type="entry name" value="AcetylCoA_hyd_C"/>
</dbReference>
<feature type="domain" description="Acetyl-CoA hydrolase/transferase C-terminal" evidence="5">
    <location>
        <begin position="321"/>
        <end position="462"/>
    </location>
</feature>
<feature type="binding site" evidence="3">
    <location>
        <position position="377"/>
    </location>
    <ligand>
        <name>CoA</name>
        <dbReference type="ChEBI" id="CHEBI:57287"/>
    </ligand>
</feature>
<dbReference type="Pfam" id="PF13336">
    <property type="entry name" value="AcetylCoA_hyd_C"/>
    <property type="match status" value="1"/>
</dbReference>
<evidence type="ECO:0000256" key="1">
    <source>
        <dbReference type="ARBA" id="ARBA00009632"/>
    </source>
</evidence>
<name>C0QDZ4_DESAH</name>
<evidence type="ECO:0000313" key="6">
    <source>
        <dbReference type="EMBL" id="ACN17415.1"/>
    </source>
</evidence>
<dbReference type="GO" id="GO:0003986">
    <property type="term" value="F:acetyl-CoA hydrolase activity"/>
    <property type="evidence" value="ECO:0007669"/>
    <property type="project" value="TreeGrafter"/>
</dbReference>
<dbReference type="GO" id="GO:0006084">
    <property type="term" value="P:acetyl-CoA metabolic process"/>
    <property type="evidence" value="ECO:0007669"/>
    <property type="project" value="InterPro"/>
</dbReference>
<dbReference type="InterPro" id="IPR017821">
    <property type="entry name" value="Succinate_CoA_transferase"/>
</dbReference>
<evidence type="ECO:0000259" key="4">
    <source>
        <dbReference type="Pfam" id="PF02550"/>
    </source>
</evidence>
<proteinExistence type="inferred from homology"/>
<feature type="binding site" evidence="3">
    <location>
        <position position="401"/>
    </location>
    <ligand>
        <name>CoA</name>
        <dbReference type="ChEBI" id="CHEBI:57287"/>
    </ligand>
</feature>
<accession>C0QDZ4</accession>
<feature type="binding site" evidence="3">
    <location>
        <position position="381"/>
    </location>
    <ligand>
        <name>CoA</name>
        <dbReference type="ChEBI" id="CHEBI:57287"/>
    </ligand>
</feature>
<evidence type="ECO:0000259" key="5">
    <source>
        <dbReference type="Pfam" id="PF13336"/>
    </source>
</evidence>
<dbReference type="HOGENOM" id="CLU_019748_3_0_7"/>
<dbReference type="InterPro" id="IPR037171">
    <property type="entry name" value="NagB/RpiA_transferase-like"/>
</dbReference>
<dbReference type="Pfam" id="PF02550">
    <property type="entry name" value="AcetylCoA_hydro"/>
    <property type="match status" value="1"/>
</dbReference>
<dbReference type="GO" id="GO:0006083">
    <property type="term" value="P:acetate metabolic process"/>
    <property type="evidence" value="ECO:0007669"/>
    <property type="project" value="InterPro"/>
</dbReference>
<dbReference type="OrthoDB" id="9801795at2"/>
<dbReference type="Proteomes" id="UP000000442">
    <property type="component" value="Chromosome"/>
</dbReference>
<dbReference type="EMBL" id="CP001087">
    <property type="protein sequence ID" value="ACN17415.1"/>
    <property type="molecule type" value="Genomic_DNA"/>
</dbReference>
<evidence type="ECO:0000313" key="7">
    <source>
        <dbReference type="Proteomes" id="UP000000442"/>
    </source>
</evidence>
<dbReference type="GO" id="GO:0008775">
    <property type="term" value="F:acetate CoA-transferase activity"/>
    <property type="evidence" value="ECO:0007669"/>
    <property type="project" value="InterPro"/>
</dbReference>
<comment type="similarity">
    <text evidence="1">Belongs to the acetyl-CoA hydrolase/transferase family.</text>
</comment>
<dbReference type="FunFam" id="3.40.1080.20:FF:000001">
    <property type="entry name" value="Acetyl-CoA hydrolase Ach1"/>
    <property type="match status" value="1"/>
</dbReference>
<reference evidence="6 7" key="1">
    <citation type="journal article" date="2009" name="Environ. Microbiol.">
        <title>Genome sequence of Desulfobacterium autotrophicum HRM2, a marine sulfate reducer oxidizing organic carbon completely to carbon dioxide.</title>
        <authorList>
            <person name="Strittmatter A.W."/>
            <person name="Liesegang H."/>
            <person name="Rabus R."/>
            <person name="Decker I."/>
            <person name="Amann J."/>
            <person name="Andres S."/>
            <person name="Henne A."/>
            <person name="Fricke W.F."/>
            <person name="Martinez-Arias R."/>
            <person name="Bartels D."/>
            <person name="Goesmann A."/>
            <person name="Krause L."/>
            <person name="Puehler A."/>
            <person name="Klenk H.P."/>
            <person name="Richter M."/>
            <person name="Schuler M."/>
            <person name="Gloeckner F.O."/>
            <person name="Meyerdierks A."/>
            <person name="Gottschalk G."/>
            <person name="Amann R."/>
        </authorList>
    </citation>
    <scope>NUCLEOTIDE SEQUENCE [LARGE SCALE GENOMIC DNA]</scope>
    <source>
        <strain evidence="7">ATCC 43914 / DSM 3382 / HRM2</strain>
    </source>
</reference>
<feature type="domain" description="Acetyl-CoA hydrolase/transferase N-terminal" evidence="4">
    <location>
        <begin position="10"/>
        <end position="214"/>
    </location>
</feature>
<dbReference type="AlphaFoldDB" id="C0QDZ4"/>
<evidence type="ECO:0000256" key="2">
    <source>
        <dbReference type="PIRSR" id="PIRSR617821-1"/>
    </source>
</evidence>
<dbReference type="RefSeq" id="WP_015906147.1">
    <property type="nucleotide sequence ID" value="NC_012108.1"/>
</dbReference>
<keyword evidence="7" id="KW-1185">Reference proteome</keyword>
<dbReference type="PANTHER" id="PTHR43609:SF1">
    <property type="entry name" value="ACETYL-COA HYDROLASE"/>
    <property type="match status" value="1"/>
</dbReference>
<keyword evidence="6" id="KW-0378">Hydrolase</keyword>
<organism evidence="6 7">
    <name type="scientific">Desulforapulum autotrophicum (strain ATCC 43914 / DSM 3382 / VKM B-1955 / HRM2)</name>
    <name type="common">Desulfobacterium autotrophicum</name>
    <dbReference type="NCBI Taxonomy" id="177437"/>
    <lineage>
        <taxon>Bacteria</taxon>
        <taxon>Pseudomonadati</taxon>
        <taxon>Thermodesulfobacteriota</taxon>
        <taxon>Desulfobacteria</taxon>
        <taxon>Desulfobacterales</taxon>
        <taxon>Desulfobacteraceae</taxon>
        <taxon>Desulforapulum</taxon>
    </lineage>
</organism>
<dbReference type="Gene3D" id="3.40.1080.20">
    <property type="entry name" value="Acetyl-CoA hydrolase/transferase C-terminal domain"/>
    <property type="match status" value="1"/>
</dbReference>
<dbReference type="eggNOG" id="COG0427">
    <property type="taxonomic scope" value="Bacteria"/>
</dbReference>
<dbReference type="NCBIfam" id="TIGR03458">
    <property type="entry name" value="YgfH_subfam"/>
    <property type="match status" value="1"/>
</dbReference>
<feature type="active site" description="5-glutamyl coenzyme A thioester intermediate" evidence="2">
    <location>
        <position position="287"/>
    </location>
</feature>
<evidence type="ECO:0000256" key="3">
    <source>
        <dbReference type="PIRSR" id="PIRSR617821-2"/>
    </source>
</evidence>
<dbReference type="InterPro" id="IPR003702">
    <property type="entry name" value="ActCoA_hydro_N"/>
</dbReference>
<dbReference type="Gene3D" id="3.30.750.70">
    <property type="entry name" value="4-hydroxybutyrate coenzyme like domains"/>
    <property type="match status" value="1"/>
</dbReference>
<dbReference type="KEGG" id="dat:HRM2_43590"/>
<dbReference type="PANTHER" id="PTHR43609">
    <property type="entry name" value="ACETYL-COA HYDROLASE"/>
    <property type="match status" value="1"/>
</dbReference>